<dbReference type="STRING" id="6313.A0A158P9I5"/>
<evidence type="ECO:0000256" key="1">
    <source>
        <dbReference type="ARBA" id="ARBA00022468"/>
    </source>
</evidence>
<dbReference type="Proteomes" id="UP000035642">
    <property type="component" value="Unassembled WGS sequence"/>
</dbReference>
<dbReference type="Gene3D" id="1.10.555.10">
    <property type="entry name" value="Rho GTPase activation protein"/>
    <property type="match status" value="1"/>
</dbReference>
<proteinExistence type="predicted"/>
<protein>
    <submittedName>
        <fullName evidence="5">Rho-GAP domain-containing protein</fullName>
    </submittedName>
</protein>
<reference evidence="5" key="2">
    <citation type="submission" date="2016-04" db="UniProtKB">
        <authorList>
            <consortium name="WormBaseParasite"/>
        </authorList>
    </citation>
    <scope>IDENTIFICATION</scope>
</reference>
<evidence type="ECO:0000313" key="5">
    <source>
        <dbReference type="WBParaSite" id="ACAC_0000830001-mRNA-1"/>
    </source>
</evidence>
<dbReference type="GO" id="GO:0005096">
    <property type="term" value="F:GTPase activator activity"/>
    <property type="evidence" value="ECO:0007669"/>
    <property type="project" value="UniProtKB-KW"/>
</dbReference>
<sequence length="571" mass="63104">MAHDHLKKLVTACGQSSPLNTVRYFLLNLMQLPRLTLRHPSVDGSSMPLAVDGDEPPDHVSLRTAVSPRQSIDSESSARPLRDSRESSGFDDSPEIFDNAVPQAMTAPASPSVPSSGRKGLKSYVSGVNTVRNPRIAGTYRKPTQDSVTWRSVDGTEVVLCGTRLETLSEIERGALRLVALQRLSVLLPGSSIFRPKDPLTAIRQKRQKLLRTNKALNVCEGSRRAGGYSVDNETRLFGVSLVACMQNERRLDLESRCRSLDDSSRAKAVKSEPEMVALNDRKWLYPSTQNLYPDSIPTSPSPYAGSAPPTCSLAPQGFSLVATPTVEHEKEVVTGRFVKKQQSPSVSFSYSIDAPSGDDVEPHVLQVPRIVENCTQYLMAYGLNSVGLFRIAGSAKRCRQLKSALEKAGGGTAISNDLVANTTAHDVATLLKEYFRDLPQSLLPREHYQAYIAASRIPLEERIETVRLLVSLLGLPNTDTLYVLLKFLHEVSLNSQDQTHHNGIEVVQGNRMDTRNLATIFAPSILRPDHGKLHATLAENEQQIAVVETMIAHVDEIFRVRRRCIRRRFV</sequence>
<name>A0A158P9I5_ANGCA</name>
<dbReference type="AlphaFoldDB" id="A0A158P9I5"/>
<dbReference type="SUPFAM" id="SSF48350">
    <property type="entry name" value="GTPase activation domain, GAP"/>
    <property type="match status" value="1"/>
</dbReference>
<feature type="domain" description="Rho-GAP" evidence="3">
    <location>
        <begin position="359"/>
        <end position="559"/>
    </location>
</feature>
<evidence type="ECO:0000313" key="4">
    <source>
        <dbReference type="Proteomes" id="UP000035642"/>
    </source>
</evidence>
<dbReference type="GO" id="GO:0007165">
    <property type="term" value="P:signal transduction"/>
    <property type="evidence" value="ECO:0007669"/>
    <property type="project" value="InterPro"/>
</dbReference>
<dbReference type="InterPro" id="IPR008936">
    <property type="entry name" value="Rho_GTPase_activation_prot"/>
</dbReference>
<dbReference type="PANTHER" id="PTHR12635">
    <property type="entry name" value="RHO-GTPASE-ACTIVATING PROTEIN 6 FAMILY MEMBER"/>
    <property type="match status" value="1"/>
</dbReference>
<dbReference type="WBParaSite" id="ACAC_0000830001-mRNA-1">
    <property type="protein sequence ID" value="ACAC_0000830001-mRNA-1"/>
    <property type="gene ID" value="ACAC_0000830001"/>
</dbReference>
<evidence type="ECO:0000259" key="3">
    <source>
        <dbReference type="PROSITE" id="PS50238"/>
    </source>
</evidence>
<dbReference type="PROSITE" id="PS50238">
    <property type="entry name" value="RHOGAP"/>
    <property type="match status" value="1"/>
</dbReference>
<dbReference type="Pfam" id="PF00620">
    <property type="entry name" value="RhoGAP"/>
    <property type="match status" value="1"/>
</dbReference>
<dbReference type="PANTHER" id="PTHR12635:SF7">
    <property type="entry name" value="RHO GTPASE ACTIVATING PROTEIN 6-RELATED"/>
    <property type="match status" value="1"/>
</dbReference>
<dbReference type="InterPro" id="IPR000198">
    <property type="entry name" value="RhoGAP_dom"/>
</dbReference>
<evidence type="ECO:0000256" key="2">
    <source>
        <dbReference type="SAM" id="MobiDB-lite"/>
    </source>
</evidence>
<accession>A0A158P9I5</accession>
<keyword evidence="1" id="KW-0343">GTPase activation</keyword>
<organism evidence="4 5">
    <name type="scientific">Angiostrongylus cantonensis</name>
    <name type="common">Rat lungworm</name>
    <dbReference type="NCBI Taxonomy" id="6313"/>
    <lineage>
        <taxon>Eukaryota</taxon>
        <taxon>Metazoa</taxon>
        <taxon>Ecdysozoa</taxon>
        <taxon>Nematoda</taxon>
        <taxon>Chromadorea</taxon>
        <taxon>Rhabditida</taxon>
        <taxon>Rhabditina</taxon>
        <taxon>Rhabditomorpha</taxon>
        <taxon>Strongyloidea</taxon>
        <taxon>Metastrongylidae</taxon>
        <taxon>Angiostrongylus</taxon>
    </lineage>
</organism>
<dbReference type="InterPro" id="IPR037863">
    <property type="entry name" value="RHOGAP6/36"/>
</dbReference>
<keyword evidence="4" id="KW-1185">Reference proteome</keyword>
<feature type="region of interest" description="Disordered" evidence="2">
    <location>
        <begin position="46"/>
        <end position="97"/>
    </location>
</feature>
<reference evidence="4" key="1">
    <citation type="submission" date="2012-09" db="EMBL/GenBank/DDBJ databases">
        <authorList>
            <person name="Martin A.A."/>
        </authorList>
    </citation>
    <scope>NUCLEOTIDE SEQUENCE</scope>
</reference>
<dbReference type="SMART" id="SM00324">
    <property type="entry name" value="RhoGAP"/>
    <property type="match status" value="1"/>
</dbReference>
<feature type="compositionally biased region" description="Polar residues" evidence="2">
    <location>
        <begin position="67"/>
        <end position="77"/>
    </location>
</feature>